<feature type="domain" description="Beta-mannosidase Ig-fold" evidence="2">
    <location>
        <begin position="83"/>
        <end position="163"/>
    </location>
</feature>
<dbReference type="Proteomes" id="UP000887540">
    <property type="component" value="Unplaced"/>
</dbReference>
<evidence type="ECO:0000313" key="3">
    <source>
        <dbReference type="Proteomes" id="UP000887540"/>
    </source>
</evidence>
<feature type="compositionally biased region" description="Polar residues" evidence="1">
    <location>
        <begin position="217"/>
        <end position="227"/>
    </location>
</feature>
<evidence type="ECO:0000259" key="2">
    <source>
        <dbReference type="Pfam" id="PF17753"/>
    </source>
</evidence>
<dbReference type="AlphaFoldDB" id="A0A914CHL9"/>
<protein>
    <submittedName>
        <fullName evidence="4">Beta-mannosidase</fullName>
    </submittedName>
</protein>
<keyword evidence="3" id="KW-1185">Reference proteome</keyword>
<dbReference type="InterPro" id="IPR041625">
    <property type="entry name" value="Beta-mannosidase_Ig"/>
</dbReference>
<evidence type="ECO:0000313" key="4">
    <source>
        <dbReference type="WBParaSite" id="ACRNAN_scaffold10779.g21395.t1"/>
    </source>
</evidence>
<dbReference type="Pfam" id="PF17753">
    <property type="entry name" value="Ig_mannosidase"/>
    <property type="match status" value="1"/>
</dbReference>
<feature type="compositionally biased region" description="Low complexity" evidence="1">
    <location>
        <begin position="167"/>
        <end position="199"/>
    </location>
</feature>
<reference evidence="4" key="1">
    <citation type="submission" date="2022-11" db="UniProtKB">
        <authorList>
            <consortium name="WormBaseParasite"/>
        </authorList>
    </citation>
    <scope>IDENTIFICATION</scope>
</reference>
<evidence type="ECO:0000256" key="1">
    <source>
        <dbReference type="SAM" id="MobiDB-lite"/>
    </source>
</evidence>
<accession>A0A914CHL9</accession>
<dbReference type="WBParaSite" id="ACRNAN_scaffold10779.g21395.t1">
    <property type="protein sequence ID" value="ACRNAN_scaffold10779.g21395.t1"/>
    <property type="gene ID" value="ACRNAN_scaffold10779.g21395"/>
</dbReference>
<feature type="region of interest" description="Disordered" evidence="1">
    <location>
        <begin position="166"/>
        <end position="227"/>
    </location>
</feature>
<sequence length="227" mass="25448">MQTESEHYRRYRSFIDPDGRDMGSVRVNGIQDDLNSKNITLNDNDEFVIQAILYDSSNQPQSPLAILLPNKMKQISNTDYGDATISNVTKIDDKTYNVTLSATKIVPVLWLDINPSTKEKYQLLYWFSDNGFTMTEPQISVTLTIFSSNETTTLSAQDLTISRMKMSSNPTAPTSSNPTAPTSSNPMTPTSSNPMTPTNKIKSTQLRFKPETLRLKSWSTTTEPSSR</sequence>
<name>A0A914CHL9_9BILA</name>
<organism evidence="3 4">
    <name type="scientific">Acrobeloides nanus</name>
    <dbReference type="NCBI Taxonomy" id="290746"/>
    <lineage>
        <taxon>Eukaryota</taxon>
        <taxon>Metazoa</taxon>
        <taxon>Ecdysozoa</taxon>
        <taxon>Nematoda</taxon>
        <taxon>Chromadorea</taxon>
        <taxon>Rhabditida</taxon>
        <taxon>Tylenchina</taxon>
        <taxon>Cephalobomorpha</taxon>
        <taxon>Cephaloboidea</taxon>
        <taxon>Cephalobidae</taxon>
        <taxon>Acrobeloides</taxon>
    </lineage>
</organism>
<proteinExistence type="predicted"/>